<evidence type="ECO:0000313" key="3">
    <source>
        <dbReference type="Proteomes" id="UP000182932"/>
    </source>
</evidence>
<feature type="region of interest" description="Disordered" evidence="1">
    <location>
        <begin position="79"/>
        <end position="102"/>
    </location>
</feature>
<feature type="compositionally biased region" description="Acidic residues" evidence="1">
    <location>
        <begin position="239"/>
        <end position="250"/>
    </location>
</feature>
<proteinExistence type="predicted"/>
<reference evidence="2 3" key="1">
    <citation type="submission" date="2016-10" db="EMBL/GenBank/DDBJ databases">
        <authorList>
            <person name="Varghese N."/>
            <person name="Submissions S."/>
        </authorList>
    </citation>
    <scope>NUCLEOTIDE SEQUENCE [LARGE SCALE GENOMIC DNA]</scope>
    <source>
        <strain evidence="2 3">FF3</strain>
    </source>
</reference>
<dbReference type="Proteomes" id="UP000182932">
    <property type="component" value="Unassembled WGS sequence"/>
</dbReference>
<feature type="compositionally biased region" description="Acidic residues" evidence="1">
    <location>
        <begin position="155"/>
        <end position="171"/>
    </location>
</feature>
<feature type="compositionally biased region" description="Low complexity" evidence="1">
    <location>
        <begin position="13"/>
        <end position="24"/>
    </location>
</feature>
<sequence length="309" mass="32423">MQARRAEAEKAVPPEARAPQEPEALVLTPALRVHDGGRAEPDSPAPEAIEEAPFEEAVDEGAEAAPEVFADHVAEPAAEAVQEAVAESVSADDLPEAPAEPETLEAKIAALEALIAGSNEGAAAQSEVPAAEADAPEAETTDTTDMAPDLAPEAAAEEALDWEDHDPDVPEAEAAPNAAEEAPQDTPAEQQDTLAAQEEAQQDDTSEALDQDDDQPPAKPFVFVSRNSVPGPEAAPEAEAGDDGDTDASEELVSAAADLGAIDEEALRDMVVEIVREELQGALGERITRNVRRLVRREIHRALASQELD</sequence>
<feature type="compositionally biased region" description="Basic and acidic residues" evidence="1">
    <location>
        <begin position="1"/>
        <end position="12"/>
    </location>
</feature>
<dbReference type="AlphaFoldDB" id="A0A975W9C7"/>
<feature type="compositionally biased region" description="Acidic residues" evidence="1">
    <location>
        <begin position="48"/>
        <end position="61"/>
    </location>
</feature>
<feature type="compositionally biased region" description="Low complexity" evidence="1">
    <location>
        <begin position="119"/>
        <end position="133"/>
    </location>
</feature>
<organism evidence="2 3">
    <name type="scientific">Marinovum algicola</name>
    <dbReference type="NCBI Taxonomy" id="42444"/>
    <lineage>
        <taxon>Bacteria</taxon>
        <taxon>Pseudomonadati</taxon>
        <taxon>Pseudomonadota</taxon>
        <taxon>Alphaproteobacteria</taxon>
        <taxon>Rhodobacterales</taxon>
        <taxon>Roseobacteraceae</taxon>
        <taxon>Marinovum</taxon>
    </lineage>
</organism>
<dbReference type="EMBL" id="FNYY01000005">
    <property type="protein sequence ID" value="SEJ34120.1"/>
    <property type="molecule type" value="Genomic_DNA"/>
</dbReference>
<accession>A0A975W9C7</accession>
<feature type="compositionally biased region" description="Acidic residues" evidence="1">
    <location>
        <begin position="200"/>
        <end position="215"/>
    </location>
</feature>
<feature type="compositionally biased region" description="Basic and acidic residues" evidence="1">
    <location>
        <begin position="32"/>
        <end position="41"/>
    </location>
</feature>
<keyword evidence="3" id="KW-1185">Reference proteome</keyword>
<name>A0A975W9C7_9RHOB</name>
<evidence type="ECO:0000313" key="2">
    <source>
        <dbReference type="EMBL" id="SEJ34120.1"/>
    </source>
</evidence>
<feature type="compositionally biased region" description="Low complexity" evidence="1">
    <location>
        <begin position="143"/>
        <end position="154"/>
    </location>
</feature>
<feature type="region of interest" description="Disordered" evidence="1">
    <location>
        <begin position="1"/>
        <end position="61"/>
    </location>
</feature>
<protein>
    <submittedName>
        <fullName evidence="2">Uncharacterized protein</fullName>
    </submittedName>
</protein>
<feature type="compositionally biased region" description="Low complexity" evidence="1">
    <location>
        <begin position="172"/>
        <end position="181"/>
    </location>
</feature>
<gene>
    <name evidence="2" type="ORF">SAMN04487940_10545</name>
</gene>
<feature type="region of interest" description="Disordered" evidence="1">
    <location>
        <begin position="119"/>
        <end position="263"/>
    </location>
</feature>
<evidence type="ECO:0000256" key="1">
    <source>
        <dbReference type="SAM" id="MobiDB-lite"/>
    </source>
</evidence>
<comment type="caution">
    <text evidence="2">The sequence shown here is derived from an EMBL/GenBank/DDBJ whole genome shotgun (WGS) entry which is preliminary data.</text>
</comment>